<gene>
    <name evidence="1" type="ORF">E3N88_25936</name>
</gene>
<name>A0A5N6N6N9_9ASTR</name>
<comment type="caution">
    <text evidence="1">The sequence shown here is derived from an EMBL/GenBank/DDBJ whole genome shotgun (WGS) entry which is preliminary data.</text>
</comment>
<dbReference type="AlphaFoldDB" id="A0A5N6N6N9"/>
<evidence type="ECO:0000313" key="1">
    <source>
        <dbReference type="EMBL" id="KAD4385767.1"/>
    </source>
</evidence>
<dbReference type="EMBL" id="SZYD01000013">
    <property type="protein sequence ID" value="KAD4385767.1"/>
    <property type="molecule type" value="Genomic_DNA"/>
</dbReference>
<sequence>MNPPKNVNNKRKEAIQPVVVHDDDDGFVDPPEHQIKHKPNIKTLAGPGQPKFVPYSDKKLKARVGVINLKNSVTGLSKQQRKAIKSMGFRPFLSLDIDTIPRRFAQWLVSNYDCDRNELNAGHHYIHVMSQTVKDVLGVPFGRLPVNEKNKPRMGSLDTLRICKSQYLGKSRITVKDVLEQMKNLWMDLLVQIDQNIGDFEKLGNNINDLLTSGLNEYPNNKEFLIRKNDWEQILGVISKVASGLVVDNT</sequence>
<reference evidence="1 2" key="1">
    <citation type="submission" date="2019-05" db="EMBL/GenBank/DDBJ databases">
        <title>Mikania micrantha, genome provides insights into the molecular mechanism of rapid growth.</title>
        <authorList>
            <person name="Liu B."/>
        </authorList>
    </citation>
    <scope>NUCLEOTIDE SEQUENCE [LARGE SCALE GENOMIC DNA]</scope>
    <source>
        <strain evidence="1">NLD-2019</strain>
        <tissue evidence="1">Leaf</tissue>
    </source>
</reference>
<dbReference type="PANTHER" id="PTHR34835">
    <property type="entry name" value="OS07G0283600 PROTEIN-RELATED"/>
    <property type="match status" value="1"/>
</dbReference>
<organism evidence="1 2">
    <name type="scientific">Mikania micrantha</name>
    <name type="common">bitter vine</name>
    <dbReference type="NCBI Taxonomy" id="192012"/>
    <lineage>
        <taxon>Eukaryota</taxon>
        <taxon>Viridiplantae</taxon>
        <taxon>Streptophyta</taxon>
        <taxon>Embryophyta</taxon>
        <taxon>Tracheophyta</taxon>
        <taxon>Spermatophyta</taxon>
        <taxon>Magnoliopsida</taxon>
        <taxon>eudicotyledons</taxon>
        <taxon>Gunneridae</taxon>
        <taxon>Pentapetalae</taxon>
        <taxon>asterids</taxon>
        <taxon>campanulids</taxon>
        <taxon>Asterales</taxon>
        <taxon>Asteraceae</taxon>
        <taxon>Asteroideae</taxon>
        <taxon>Heliantheae alliance</taxon>
        <taxon>Eupatorieae</taxon>
        <taxon>Mikania</taxon>
    </lineage>
</organism>
<accession>A0A5N6N6N9</accession>
<proteinExistence type="predicted"/>
<dbReference type="PANTHER" id="PTHR34835:SF90">
    <property type="entry name" value="AMINOTRANSFERASE-LIKE PLANT MOBILE DOMAIN-CONTAINING PROTEIN"/>
    <property type="match status" value="1"/>
</dbReference>
<dbReference type="Proteomes" id="UP000326396">
    <property type="component" value="Linkage Group LG3"/>
</dbReference>
<evidence type="ECO:0000313" key="2">
    <source>
        <dbReference type="Proteomes" id="UP000326396"/>
    </source>
</evidence>
<protein>
    <submittedName>
        <fullName evidence="1">Uncharacterized protein</fullName>
    </submittedName>
</protein>
<keyword evidence="2" id="KW-1185">Reference proteome</keyword>